<feature type="transmembrane region" description="Helical" evidence="1">
    <location>
        <begin position="104"/>
        <end position="126"/>
    </location>
</feature>
<feature type="domain" description="Prepilin type IV endopeptidase peptidase" evidence="2">
    <location>
        <begin position="61"/>
        <end position="165"/>
    </location>
</feature>
<keyword evidence="1" id="KW-0472">Membrane</keyword>
<dbReference type="RefSeq" id="WP_345601149.1">
    <property type="nucleotide sequence ID" value="NZ_BAABLT010000029.1"/>
</dbReference>
<accession>A0ABW3FUY6</accession>
<keyword evidence="1" id="KW-0812">Transmembrane</keyword>
<dbReference type="EMBL" id="JBHTIW010000013">
    <property type="protein sequence ID" value="MFD0921508.1"/>
    <property type="molecule type" value="Genomic_DNA"/>
</dbReference>
<evidence type="ECO:0000313" key="3">
    <source>
        <dbReference type="EMBL" id="MFD0921508.1"/>
    </source>
</evidence>
<feature type="transmembrane region" description="Helical" evidence="1">
    <location>
        <begin position="138"/>
        <end position="166"/>
    </location>
</feature>
<dbReference type="Gene3D" id="1.20.120.1220">
    <property type="match status" value="1"/>
</dbReference>
<keyword evidence="4" id="KW-1185">Reference proteome</keyword>
<dbReference type="EC" id="3.4.23.43" evidence="3"/>
<reference evidence="4" key="1">
    <citation type="journal article" date="2019" name="Int. J. Syst. Evol. Microbiol.">
        <title>The Global Catalogue of Microorganisms (GCM) 10K type strain sequencing project: providing services to taxonomists for standard genome sequencing and annotation.</title>
        <authorList>
            <consortium name="The Broad Institute Genomics Platform"/>
            <consortium name="The Broad Institute Genome Sequencing Center for Infectious Disease"/>
            <person name="Wu L."/>
            <person name="Ma J."/>
        </authorList>
    </citation>
    <scope>NUCLEOTIDE SEQUENCE [LARGE SCALE GENOMIC DNA]</scope>
    <source>
        <strain evidence="4">CCUG 56401</strain>
    </source>
</reference>
<gene>
    <name evidence="3" type="ORF">ACFQ16_17330</name>
</gene>
<sequence>MVFAVFVAGVVAGRLGASVLRAARRGAPPPPWCCEVGVAALWAAAALPAPPWWWLPVPLAVGWFGVLLAVCDVRARRLPDVLTLPIGPVLAVLLAFVAPHRPGVLVGAVVGVVLFGGTYLLVRAAVPAALGAGDVKLALGLGAAVGAVVWWAVLVVVLVAAGLTLLAARRCARVPHGPAMLAPAWVVTAFPELLANVPPAGSAVGSSWQDLQVCCVG</sequence>
<evidence type="ECO:0000259" key="2">
    <source>
        <dbReference type="Pfam" id="PF01478"/>
    </source>
</evidence>
<keyword evidence="1" id="KW-1133">Transmembrane helix</keyword>
<evidence type="ECO:0000313" key="4">
    <source>
        <dbReference type="Proteomes" id="UP001597018"/>
    </source>
</evidence>
<evidence type="ECO:0000256" key="1">
    <source>
        <dbReference type="SAM" id="Phobius"/>
    </source>
</evidence>
<feature type="transmembrane region" description="Helical" evidence="1">
    <location>
        <begin position="78"/>
        <end position="98"/>
    </location>
</feature>
<name>A0ABW3FUY6_9PSEU</name>
<comment type="caution">
    <text evidence="3">The sequence shown here is derived from an EMBL/GenBank/DDBJ whole genome shotgun (WGS) entry which is preliminary data.</text>
</comment>
<dbReference type="InterPro" id="IPR000045">
    <property type="entry name" value="Prepilin_IV_endopep_pep"/>
</dbReference>
<keyword evidence="3" id="KW-0378">Hydrolase</keyword>
<dbReference type="Proteomes" id="UP001597018">
    <property type="component" value="Unassembled WGS sequence"/>
</dbReference>
<proteinExistence type="predicted"/>
<feature type="transmembrane region" description="Helical" evidence="1">
    <location>
        <begin position="52"/>
        <end position="71"/>
    </location>
</feature>
<protein>
    <submittedName>
        <fullName evidence="3">Prepilin peptidase</fullName>
        <ecNumber evidence="3">3.4.23.43</ecNumber>
    </submittedName>
</protein>
<dbReference type="Pfam" id="PF01478">
    <property type="entry name" value="Peptidase_A24"/>
    <property type="match status" value="1"/>
</dbReference>
<organism evidence="3 4">
    <name type="scientific">Saccharopolyspora rosea</name>
    <dbReference type="NCBI Taxonomy" id="524884"/>
    <lineage>
        <taxon>Bacteria</taxon>
        <taxon>Bacillati</taxon>
        <taxon>Actinomycetota</taxon>
        <taxon>Actinomycetes</taxon>
        <taxon>Pseudonocardiales</taxon>
        <taxon>Pseudonocardiaceae</taxon>
        <taxon>Saccharopolyspora</taxon>
    </lineage>
</organism>
<dbReference type="GO" id="GO:0004190">
    <property type="term" value="F:aspartic-type endopeptidase activity"/>
    <property type="evidence" value="ECO:0007669"/>
    <property type="project" value="UniProtKB-EC"/>
</dbReference>